<evidence type="ECO:0000313" key="2">
    <source>
        <dbReference type="EMBL" id="DAE08029.1"/>
    </source>
</evidence>
<proteinExistence type="predicted"/>
<evidence type="ECO:0000256" key="1">
    <source>
        <dbReference type="SAM" id="MobiDB-lite"/>
    </source>
</evidence>
<feature type="region of interest" description="Disordered" evidence="1">
    <location>
        <begin position="1"/>
        <end position="49"/>
    </location>
</feature>
<name>A0A8S5PND1_9CAUD</name>
<feature type="compositionally biased region" description="Low complexity" evidence="1">
    <location>
        <begin position="15"/>
        <end position="29"/>
    </location>
</feature>
<accession>A0A8S5PND1</accession>
<organism evidence="2">
    <name type="scientific">Myoviridae sp. ctisV53</name>
    <dbReference type="NCBI Taxonomy" id="2825156"/>
    <lineage>
        <taxon>Viruses</taxon>
        <taxon>Duplodnaviria</taxon>
        <taxon>Heunggongvirae</taxon>
        <taxon>Uroviricota</taxon>
        <taxon>Caudoviricetes</taxon>
    </lineage>
</organism>
<sequence>MSRIVRWAASQSRTSVSMRSAGMSASGASPQTEDSDQSDTKVSRSAAASAAAKRVQNSLSVMFNILS</sequence>
<protein>
    <submittedName>
        <fullName evidence="2">Uncharacterized protein</fullName>
    </submittedName>
</protein>
<reference evidence="2" key="1">
    <citation type="journal article" date="2021" name="Proc. Natl. Acad. Sci. U.S.A.">
        <title>A Catalog of Tens of Thousands of Viruses from Human Metagenomes Reveals Hidden Associations with Chronic Diseases.</title>
        <authorList>
            <person name="Tisza M.J."/>
            <person name="Buck C.B."/>
        </authorList>
    </citation>
    <scope>NUCLEOTIDE SEQUENCE</scope>
    <source>
        <strain evidence="2">CtisV53</strain>
    </source>
</reference>
<dbReference type="EMBL" id="BK015461">
    <property type="protein sequence ID" value="DAE08029.1"/>
    <property type="molecule type" value="Genomic_DNA"/>
</dbReference>